<feature type="signal peptide" evidence="1">
    <location>
        <begin position="1"/>
        <end position="24"/>
    </location>
</feature>
<feature type="domain" description="PKD" evidence="2">
    <location>
        <begin position="296"/>
        <end position="358"/>
    </location>
</feature>
<dbReference type="Pfam" id="PF18911">
    <property type="entry name" value="PKD_4"/>
    <property type="match status" value="2"/>
</dbReference>
<evidence type="ECO:0000313" key="3">
    <source>
        <dbReference type="EMBL" id="BDS12477.1"/>
    </source>
</evidence>
<dbReference type="InterPro" id="IPR013783">
    <property type="entry name" value="Ig-like_fold"/>
</dbReference>
<dbReference type="PROSITE" id="PS50093">
    <property type="entry name" value="PKD"/>
    <property type="match status" value="3"/>
</dbReference>
<keyword evidence="1" id="KW-0732">Signal</keyword>
<reference evidence="3" key="1">
    <citation type="submission" date="2022-09" db="EMBL/GenBank/DDBJ databases">
        <title>Aureispira anguillicida sp. nov., isolated from Leptocephalus of Japanese eel Anguilla japonica.</title>
        <authorList>
            <person name="Yuasa K."/>
            <person name="Mekata T."/>
            <person name="Ikunari K."/>
        </authorList>
    </citation>
    <scope>NUCLEOTIDE SEQUENCE</scope>
    <source>
        <strain evidence="3">EL160426</strain>
    </source>
</reference>
<organism evidence="3 4">
    <name type="scientific">Aureispira anguillae</name>
    <dbReference type="NCBI Taxonomy" id="2864201"/>
    <lineage>
        <taxon>Bacteria</taxon>
        <taxon>Pseudomonadati</taxon>
        <taxon>Bacteroidota</taxon>
        <taxon>Saprospiria</taxon>
        <taxon>Saprospirales</taxon>
        <taxon>Saprospiraceae</taxon>
        <taxon>Aureispira</taxon>
    </lineage>
</organism>
<dbReference type="Gene3D" id="2.60.40.10">
    <property type="entry name" value="Immunoglobulins"/>
    <property type="match status" value="4"/>
</dbReference>
<dbReference type="InterPro" id="IPR026341">
    <property type="entry name" value="T9SS_type_B"/>
</dbReference>
<feature type="chain" id="PRO_5036860639" evidence="1">
    <location>
        <begin position="25"/>
        <end position="964"/>
    </location>
</feature>
<dbReference type="NCBIfam" id="TIGR04131">
    <property type="entry name" value="Bac_Flav_CTERM"/>
    <property type="match status" value="1"/>
</dbReference>
<dbReference type="SMART" id="SM00089">
    <property type="entry name" value="PKD"/>
    <property type="match status" value="4"/>
</dbReference>
<feature type="domain" description="PKD" evidence="2">
    <location>
        <begin position="641"/>
        <end position="685"/>
    </location>
</feature>
<evidence type="ECO:0000259" key="2">
    <source>
        <dbReference type="PROSITE" id="PS50093"/>
    </source>
</evidence>
<dbReference type="InterPro" id="IPR022409">
    <property type="entry name" value="PKD/Chitinase_dom"/>
</dbReference>
<dbReference type="KEGG" id="aup:AsAng_0032000"/>
<feature type="domain" description="PKD" evidence="2">
    <location>
        <begin position="476"/>
        <end position="522"/>
    </location>
</feature>
<proteinExistence type="predicted"/>
<dbReference type="InterPro" id="IPR045829">
    <property type="entry name" value="PKD_6"/>
</dbReference>
<dbReference type="Pfam" id="PF13585">
    <property type="entry name" value="CHU_C"/>
    <property type="match status" value="1"/>
</dbReference>
<dbReference type="SUPFAM" id="SSF49299">
    <property type="entry name" value="PKD domain"/>
    <property type="match status" value="3"/>
</dbReference>
<dbReference type="Pfam" id="PF19408">
    <property type="entry name" value="PKD_6"/>
    <property type="match status" value="1"/>
</dbReference>
<accession>A0A916DU88</accession>
<gene>
    <name evidence="3" type="ORF">AsAng_0032000</name>
</gene>
<dbReference type="RefSeq" id="WP_264793544.1">
    <property type="nucleotide sequence ID" value="NZ_AP026867.1"/>
</dbReference>
<name>A0A916DU88_9BACT</name>
<protein>
    <submittedName>
        <fullName evidence="3">PKD domain-containing protein</fullName>
    </submittedName>
</protein>
<sequence>MKYFNYVIGWLFCILFFLSSSTYASHIVGGEMTYNCLGNNQYEILLTIFRDCENGNPAAYFDQPAYVGIYNATTGAYLRTEALLLPNDDTLDLAQSNPCYNIPSNVCIHTTTYRRQITLPNNSNGYHLVYQRCCRNNVITNIIDPGQTGATYDVVISGDALASCNSSPRFREWPPFYICQGTSINYDNSAFDPDGDSIVYELCNPYDGATTLDPRPNPPAGPPFSSVNWRFPYGLNNMLGGADPFRIDPVTGMLAGTPPSLGIFVVGICAKEYRNGVLIGITKRDFQYEVVACTPLQAQFAVNLSPCNASLSVLHLNTSTSLGVTFDWDFGDNSPSVTGVNPVHTYPDTGTYTVQMIAGVGLSCVDTVVRQVRVHLDGADVSVPPQVACVGDTVLLVANNLLANYNNIVTYNWSPNSALLSGQGTDSVYVIANNNINLSLTATNDNGCIDVENTNVQLEIVEALFDSVTFDCNTTLDIPFNNQSTSVTNSYFWDFDGTGTSTNAFPVNTFPDTGRYEVTLVAGYGALCQDTFTREIYIPLDGASILSTSPTQACKGDTLILSVTNELADYNNIGGYTWVPNSPILSGQGTDSIQIVADVNTVFTVNVENENGCVDTVVLPLQVLQMNAVFDSVELVCNKSLEIPFTNSSVDLTLNFLWDFGGTGTSTDVSPTYTFPDTGTYTVSLIGGIGTSCPDTFRQVIDVRLDGAEIVASDTQLVCRGDTVLLTALNTLSLYNTMIDYSWSPITNIITGQGTDSVNVLANADLDFQVIGLNDAGCRDTAFAHVNVTTISPALAIVALPDSIFVGQTSQLYATNFLEYSYDWTPDTTLSAYDIHDPIAKPRQTKTYYLRVTNQYCTHNDSVTVYIKPPICANPVVFVPSAFSPDGDGHNDVLMVNGNNINEMTMAIYNRWGQKVFETNDQNLGWDGTYLGRELPPDVYGYYMQCKCDEGGTLFLKGNITLLK</sequence>
<evidence type="ECO:0000256" key="1">
    <source>
        <dbReference type="SAM" id="SignalP"/>
    </source>
</evidence>
<dbReference type="CDD" id="cd00146">
    <property type="entry name" value="PKD"/>
    <property type="match status" value="2"/>
</dbReference>
<dbReference type="InterPro" id="IPR035986">
    <property type="entry name" value="PKD_dom_sf"/>
</dbReference>
<dbReference type="InterPro" id="IPR000601">
    <property type="entry name" value="PKD_dom"/>
</dbReference>
<dbReference type="AlphaFoldDB" id="A0A916DU88"/>
<dbReference type="Proteomes" id="UP001060919">
    <property type="component" value="Chromosome"/>
</dbReference>
<evidence type="ECO:0000313" key="4">
    <source>
        <dbReference type="Proteomes" id="UP001060919"/>
    </source>
</evidence>
<dbReference type="EMBL" id="AP026867">
    <property type="protein sequence ID" value="BDS12477.1"/>
    <property type="molecule type" value="Genomic_DNA"/>
</dbReference>
<keyword evidence="4" id="KW-1185">Reference proteome</keyword>